<sequence>MSARRRTEPPQGASPAGTATPAPGSARPQPHSRLRALAPALAISVLLTYNTWLAWPINGNPRILTGYLSELAASDQPYFWFFRTGDLISALLFAVIAWIGRRAWRPWLGPWAPRLAAALAVVAAATALDCVVALPCAESHDAVCKATPSLVRDLHAVTSSTVGLAFVASFILVLAALLGRGGWSRAALVVTVAGTVSGLLMLVSAVAPWVAPGTQGAAQAIQVLICSAWVAWLAWRLDDGAHER</sequence>
<evidence type="ECO:0000256" key="2">
    <source>
        <dbReference type="SAM" id="Phobius"/>
    </source>
</evidence>
<evidence type="ECO:0000313" key="4">
    <source>
        <dbReference type="Proteomes" id="UP000018852"/>
    </source>
</evidence>
<dbReference type="InterPro" id="IPR009339">
    <property type="entry name" value="DUF998"/>
</dbReference>
<name>W1VDR4_9ACTO</name>
<evidence type="ECO:0000256" key="1">
    <source>
        <dbReference type="SAM" id="MobiDB-lite"/>
    </source>
</evidence>
<feature type="transmembrane region" description="Helical" evidence="2">
    <location>
        <begin position="217"/>
        <end position="235"/>
    </location>
</feature>
<keyword evidence="2" id="KW-1133">Transmembrane helix</keyword>
<evidence type="ECO:0008006" key="5">
    <source>
        <dbReference type="Google" id="ProtNLM"/>
    </source>
</evidence>
<feature type="transmembrane region" description="Helical" evidence="2">
    <location>
        <begin position="77"/>
        <end position="99"/>
    </location>
</feature>
<feature type="region of interest" description="Disordered" evidence="1">
    <location>
        <begin position="1"/>
        <end position="30"/>
    </location>
</feature>
<evidence type="ECO:0000313" key="3">
    <source>
        <dbReference type="EMBL" id="ETJ02965.1"/>
    </source>
</evidence>
<feature type="transmembrane region" description="Helical" evidence="2">
    <location>
        <begin position="186"/>
        <end position="211"/>
    </location>
</feature>
<dbReference type="EMBL" id="AZLV01000910">
    <property type="protein sequence ID" value="ETJ02965.1"/>
    <property type="molecule type" value="Genomic_DNA"/>
</dbReference>
<feature type="transmembrane region" description="Helical" evidence="2">
    <location>
        <begin position="154"/>
        <end position="179"/>
    </location>
</feature>
<dbReference type="Proteomes" id="UP000018852">
    <property type="component" value="Unassembled WGS sequence"/>
</dbReference>
<keyword evidence="2" id="KW-0472">Membrane</keyword>
<dbReference type="AlphaFoldDB" id="W1VDR4"/>
<accession>W1VDR4</accession>
<comment type="caution">
    <text evidence="3">The sequence shown here is derived from an EMBL/GenBank/DDBJ whole genome shotgun (WGS) entry which is preliminary data.</text>
</comment>
<gene>
    <name evidence="3" type="ORF">Q605_AUC00910G0002</name>
</gene>
<feature type="transmembrane region" description="Helical" evidence="2">
    <location>
        <begin position="111"/>
        <end position="134"/>
    </location>
</feature>
<feature type="transmembrane region" description="Helical" evidence="2">
    <location>
        <begin position="36"/>
        <end position="57"/>
    </location>
</feature>
<feature type="compositionally biased region" description="Low complexity" evidence="1">
    <location>
        <begin position="9"/>
        <end position="26"/>
    </location>
</feature>
<keyword evidence="2" id="KW-0812">Transmembrane</keyword>
<protein>
    <recommendedName>
        <fullName evidence="5">DUF998 domain-containing protein</fullName>
    </recommendedName>
</protein>
<dbReference type="Pfam" id="PF06197">
    <property type="entry name" value="DUF998"/>
    <property type="match status" value="1"/>
</dbReference>
<organism evidence="3 4">
    <name type="scientific">Actinomyces urogenitalis DORA_12</name>
    <dbReference type="NCBI Taxonomy" id="1403939"/>
    <lineage>
        <taxon>Bacteria</taxon>
        <taxon>Bacillati</taxon>
        <taxon>Actinomycetota</taxon>
        <taxon>Actinomycetes</taxon>
        <taxon>Actinomycetales</taxon>
        <taxon>Actinomycetaceae</taxon>
        <taxon>Actinomyces</taxon>
    </lineage>
</organism>
<proteinExistence type="predicted"/>
<dbReference type="PATRIC" id="fig|1403939.3.peg.1398"/>
<reference evidence="3 4" key="1">
    <citation type="submission" date="2013-12" db="EMBL/GenBank/DDBJ databases">
        <title>A Varibaculum cambriense genome reconstructed from a premature infant gut community with otherwise low bacterial novelty that shifts toward anaerobic metabolism during the third week of life.</title>
        <authorList>
            <person name="Brown C.T."/>
            <person name="Sharon I."/>
            <person name="Thomas B.C."/>
            <person name="Castelle C.J."/>
            <person name="Morowitz M.J."/>
            <person name="Banfield J.F."/>
        </authorList>
    </citation>
    <scope>NUCLEOTIDE SEQUENCE [LARGE SCALE GENOMIC DNA]</scope>
    <source>
        <strain evidence="4">DORA_12</strain>
    </source>
</reference>